<reference evidence="4 6" key="1">
    <citation type="submission" date="2023-09" db="EMBL/GenBank/DDBJ databases">
        <authorList>
            <person name="Wang M."/>
        </authorList>
    </citation>
    <scope>NUCLEOTIDE SEQUENCE [LARGE SCALE GENOMIC DNA]</scope>
    <source>
        <strain evidence="4">GT-2023</strain>
        <tissue evidence="4">Liver</tissue>
    </source>
</reference>
<gene>
    <name evidence="5" type="ORF">QQF64_027206</name>
    <name evidence="4" type="ORF">QQF64_034453</name>
</gene>
<comment type="caution">
    <text evidence="4">The sequence shown here is derived from an EMBL/GenBank/DDBJ whole genome shotgun (WGS) entry which is preliminary data.</text>
</comment>
<evidence type="ECO:0000256" key="1">
    <source>
        <dbReference type="ARBA" id="ARBA00001968"/>
    </source>
</evidence>
<proteinExistence type="predicted"/>
<feature type="domain" description="DDE Tnp4" evidence="3">
    <location>
        <begin position="1"/>
        <end position="84"/>
    </location>
</feature>
<accession>A0ABR3L2C3</accession>
<evidence type="ECO:0000313" key="6">
    <source>
        <dbReference type="Proteomes" id="UP001558613"/>
    </source>
</evidence>
<evidence type="ECO:0000313" key="5">
    <source>
        <dbReference type="EMBL" id="KAL1274392.1"/>
    </source>
</evidence>
<protein>
    <recommendedName>
        <fullName evidence="3">DDE Tnp4 domain-containing protein</fullName>
    </recommendedName>
</protein>
<comment type="cofactor">
    <cofactor evidence="1">
        <name>a divalent metal cation</name>
        <dbReference type="ChEBI" id="CHEBI:60240"/>
    </cofactor>
</comment>
<organism evidence="4 6">
    <name type="scientific">Cirrhinus molitorella</name>
    <name type="common">mud carp</name>
    <dbReference type="NCBI Taxonomy" id="172907"/>
    <lineage>
        <taxon>Eukaryota</taxon>
        <taxon>Metazoa</taxon>
        <taxon>Chordata</taxon>
        <taxon>Craniata</taxon>
        <taxon>Vertebrata</taxon>
        <taxon>Euteleostomi</taxon>
        <taxon>Actinopterygii</taxon>
        <taxon>Neopterygii</taxon>
        <taxon>Teleostei</taxon>
        <taxon>Ostariophysi</taxon>
        <taxon>Cypriniformes</taxon>
        <taxon>Cyprinidae</taxon>
        <taxon>Labeoninae</taxon>
        <taxon>Labeonini</taxon>
        <taxon>Cirrhinus</taxon>
    </lineage>
</organism>
<evidence type="ECO:0000256" key="2">
    <source>
        <dbReference type="ARBA" id="ARBA00022723"/>
    </source>
</evidence>
<evidence type="ECO:0000259" key="3">
    <source>
        <dbReference type="Pfam" id="PF13359"/>
    </source>
</evidence>
<dbReference type="EMBL" id="JAYMGO010000028">
    <property type="protein sequence ID" value="KAL1247018.1"/>
    <property type="molecule type" value="Genomic_DNA"/>
</dbReference>
<evidence type="ECO:0000313" key="4">
    <source>
        <dbReference type="EMBL" id="KAL1247018.1"/>
    </source>
</evidence>
<sequence length="85" mass="9419">MPGSAHDASVLRQSELFQKAHLLPKAVKNIEGEDLRLMVVGDPSYPLLDWLIKGYTNSPNLTPEQESFNVYLSSLRVGVEMAFAS</sequence>
<keyword evidence="6" id="KW-1185">Reference proteome</keyword>
<dbReference type="Proteomes" id="UP001558613">
    <property type="component" value="Unassembled WGS sequence"/>
</dbReference>
<dbReference type="Pfam" id="PF13359">
    <property type="entry name" value="DDE_Tnp_4"/>
    <property type="match status" value="1"/>
</dbReference>
<dbReference type="InterPro" id="IPR027806">
    <property type="entry name" value="HARBI1_dom"/>
</dbReference>
<dbReference type="EMBL" id="JAYMGO010000005">
    <property type="protein sequence ID" value="KAL1274392.1"/>
    <property type="molecule type" value="Genomic_DNA"/>
</dbReference>
<keyword evidence="2" id="KW-0479">Metal-binding</keyword>
<name>A0ABR3L2C3_9TELE</name>